<dbReference type="HOGENOM" id="CLU_036053_4_0_4"/>
<feature type="compositionally biased region" description="Pro residues" evidence="1">
    <location>
        <begin position="58"/>
        <end position="85"/>
    </location>
</feature>
<sequence>MLTRCPACQTIFRLRPEQLRARHGEVRCGHCFNPFNALDHLLEGQQAQESAASEPGYAEPPSPPLTPPLTPPTQPAPLQPPPSAAPPATTSAFSDLEFDLPDGFDTAETPLQADADEKPFTVEPPAAPHVREPMFAPDADHAPQPAPTPEHHDDVHGGAPRVDFSAMVAAAGSRLAGNPIPDPVFPLEGNRRDAPEPSGPAAHRIEPLVEDMPSPEPVVAFEHEPRDEPAARDNAEPAAWIAPASDLPSSEDASGLDSDHLDAHYGPPPAAGPGSRLIPVTVLLLALVLFAQSAYLFRGQISRALPGLRPLYVSACAQLGCDMPLPRDAMLINIESPDLQSEPGRPGRYILHATIQNRADYPQAWPHLELTLTDPADVPLVRRVLAPEEWYGSSTLPESFKARSDATVRLNFEAPDIAPTGYRVYVFYP</sequence>
<protein>
    <recommendedName>
        <fullName evidence="2">Zinc finger/thioredoxin putative domain-containing protein</fullName>
    </recommendedName>
</protein>
<dbReference type="Pfam" id="PF13717">
    <property type="entry name" value="Zn_ribbon_4"/>
    <property type="match status" value="1"/>
</dbReference>
<accession>A1K3S2</accession>
<dbReference type="AlphaFoldDB" id="A1K3S2"/>
<dbReference type="EMBL" id="AM406670">
    <property type="protein sequence ID" value="CAL93477.1"/>
    <property type="molecule type" value="Genomic_DNA"/>
</dbReference>
<dbReference type="KEGG" id="azo:azo0860"/>
<keyword evidence="4" id="KW-1185">Reference proteome</keyword>
<feature type="domain" description="Zinc finger/thioredoxin putative" evidence="2">
    <location>
        <begin position="1"/>
        <end position="36"/>
    </location>
</feature>
<reference evidence="3 4" key="1">
    <citation type="journal article" date="2006" name="Nat. Biotechnol.">
        <title>Complete genome of the mutualistic, N2-fixing grass endophyte Azoarcus sp. strain BH72.</title>
        <authorList>
            <person name="Krause A."/>
            <person name="Ramakumar A."/>
            <person name="Bartels D."/>
            <person name="Battistoni F."/>
            <person name="Bekel T."/>
            <person name="Boch J."/>
            <person name="Boehm M."/>
            <person name="Friedrich F."/>
            <person name="Hurek T."/>
            <person name="Krause L."/>
            <person name="Linke B."/>
            <person name="McHardy A.C."/>
            <person name="Sarkar A."/>
            <person name="Schneiker S."/>
            <person name="Syed A.A."/>
            <person name="Thauer R."/>
            <person name="Vorhoelter F.-J."/>
            <person name="Weidner S."/>
            <person name="Puehler A."/>
            <person name="Reinhold-Hurek B."/>
            <person name="Kaiser O."/>
            <person name="Goesmann A."/>
        </authorList>
    </citation>
    <scope>NUCLEOTIDE SEQUENCE [LARGE SCALE GENOMIC DNA]</scope>
    <source>
        <strain evidence="3 4">BH72</strain>
    </source>
</reference>
<evidence type="ECO:0000313" key="4">
    <source>
        <dbReference type="Proteomes" id="UP000002588"/>
    </source>
</evidence>
<dbReference type="STRING" id="62928.azo0860"/>
<dbReference type="InterPro" id="IPR021834">
    <property type="entry name" value="DUF3426"/>
</dbReference>
<gene>
    <name evidence="3" type="ordered locus">azo0860</name>
</gene>
<proteinExistence type="predicted"/>
<dbReference type="eggNOG" id="COG1273">
    <property type="taxonomic scope" value="Bacteria"/>
</dbReference>
<dbReference type="Pfam" id="PF11906">
    <property type="entry name" value="DUF3426"/>
    <property type="match status" value="1"/>
</dbReference>
<evidence type="ECO:0000313" key="3">
    <source>
        <dbReference type="EMBL" id="CAL93477.1"/>
    </source>
</evidence>
<dbReference type="RefSeq" id="WP_011764594.1">
    <property type="nucleotide sequence ID" value="NC_008702.1"/>
</dbReference>
<feature type="region of interest" description="Disordered" evidence="1">
    <location>
        <begin position="174"/>
        <end position="202"/>
    </location>
</feature>
<evidence type="ECO:0000256" key="1">
    <source>
        <dbReference type="SAM" id="MobiDB-lite"/>
    </source>
</evidence>
<dbReference type="InterPro" id="IPR011723">
    <property type="entry name" value="Znf/thioredoxin_put"/>
</dbReference>
<organism evidence="3 4">
    <name type="scientific">Azoarcus sp. (strain BH72)</name>
    <dbReference type="NCBI Taxonomy" id="418699"/>
    <lineage>
        <taxon>Bacteria</taxon>
        <taxon>Pseudomonadati</taxon>
        <taxon>Pseudomonadota</taxon>
        <taxon>Betaproteobacteria</taxon>
        <taxon>Rhodocyclales</taxon>
        <taxon>Zoogloeaceae</taxon>
        <taxon>Azoarcus</taxon>
    </lineage>
</organism>
<name>A1K3S2_AZOSB</name>
<dbReference type="Proteomes" id="UP000002588">
    <property type="component" value="Chromosome"/>
</dbReference>
<feature type="region of interest" description="Disordered" evidence="1">
    <location>
        <begin position="45"/>
        <end position="159"/>
    </location>
</feature>
<dbReference type="NCBIfam" id="TIGR02098">
    <property type="entry name" value="MJ0042_CXXC"/>
    <property type="match status" value="1"/>
</dbReference>
<evidence type="ECO:0000259" key="2">
    <source>
        <dbReference type="Pfam" id="PF13717"/>
    </source>
</evidence>